<keyword evidence="2" id="KW-0479">Metal-binding</keyword>
<dbReference type="SUPFAM" id="SSF53098">
    <property type="entry name" value="Ribonuclease H-like"/>
    <property type="match status" value="1"/>
</dbReference>
<comment type="subcellular location">
    <subcellularLocation>
        <location evidence="1">Nucleus</location>
    </subcellularLocation>
</comment>
<feature type="domain" description="HAT C-terminal dimerisation" evidence="7">
    <location>
        <begin position="432"/>
        <end position="485"/>
    </location>
</feature>
<evidence type="ECO:0000256" key="5">
    <source>
        <dbReference type="ARBA" id="ARBA00023242"/>
    </source>
</evidence>
<dbReference type="InterPro" id="IPR008906">
    <property type="entry name" value="HATC_C_dom"/>
</dbReference>
<feature type="transmembrane region" description="Helical" evidence="6">
    <location>
        <begin position="64"/>
        <end position="84"/>
    </location>
</feature>
<evidence type="ECO:0000256" key="4">
    <source>
        <dbReference type="ARBA" id="ARBA00022833"/>
    </source>
</evidence>
<organism evidence="8 9">
    <name type="scientific">Dryococelus australis</name>
    <dbReference type="NCBI Taxonomy" id="614101"/>
    <lineage>
        <taxon>Eukaryota</taxon>
        <taxon>Metazoa</taxon>
        <taxon>Ecdysozoa</taxon>
        <taxon>Arthropoda</taxon>
        <taxon>Hexapoda</taxon>
        <taxon>Insecta</taxon>
        <taxon>Pterygota</taxon>
        <taxon>Neoptera</taxon>
        <taxon>Polyneoptera</taxon>
        <taxon>Phasmatodea</taxon>
        <taxon>Verophasmatodea</taxon>
        <taxon>Anareolatae</taxon>
        <taxon>Phasmatidae</taxon>
        <taxon>Eurycanthinae</taxon>
        <taxon>Dryococelus</taxon>
    </lineage>
</organism>
<gene>
    <name evidence="8" type="ORF">PR048_001144</name>
</gene>
<keyword evidence="6" id="KW-1133">Transmembrane helix</keyword>
<protein>
    <recommendedName>
        <fullName evidence="7">HAT C-terminal dimerisation domain-containing protein</fullName>
    </recommendedName>
</protein>
<proteinExistence type="predicted"/>
<keyword evidence="3" id="KW-0863">Zinc-finger</keyword>
<evidence type="ECO:0000256" key="2">
    <source>
        <dbReference type="ARBA" id="ARBA00022723"/>
    </source>
</evidence>
<comment type="caution">
    <text evidence="8">The sequence shown here is derived from an EMBL/GenBank/DDBJ whole genome shotgun (WGS) entry which is preliminary data.</text>
</comment>
<keyword evidence="4" id="KW-0862">Zinc</keyword>
<dbReference type="InterPro" id="IPR052035">
    <property type="entry name" value="ZnF_BED_domain_contain"/>
</dbReference>
<keyword evidence="9" id="KW-1185">Reference proteome</keyword>
<dbReference type="EMBL" id="JARBHB010000001">
    <property type="protein sequence ID" value="KAJ8895806.1"/>
    <property type="molecule type" value="Genomic_DNA"/>
</dbReference>
<evidence type="ECO:0000313" key="8">
    <source>
        <dbReference type="EMBL" id="KAJ8895806.1"/>
    </source>
</evidence>
<evidence type="ECO:0000256" key="1">
    <source>
        <dbReference type="ARBA" id="ARBA00004123"/>
    </source>
</evidence>
<sequence>MAWQAPRSSVARPGTVSCRCRLVLDPRAGQLSVGRSLYNNSGGRRPPATATVTGPVRFVTAVRVLAVALLTITGFYCTLIPSLYKKTKNQMAEVIKGDINTQDLASLCLTSHIWTSDANESFVSATLQYVNQDFTLRKFLFTNSYFPGSHDSVKIKEKIKSVMKEYDLLETTVPAFVVTDNTANISNSINGNWIHLTCFAHTVKLVISYAKSLQEVWRGSSKCHAIAGHYKHSYQARERLHALQKLNDEKCLEVTQDVTARWNREFLMLERQYTMKKSINTELAVNPCSVSPLTEEDWHLAESYIAQPQPLHQATKEVCLDTTPSLSMVLPIEKKGSAGVTLSRNIHKALNGATRFPKTYSQQNPSHLLSILLDPWFKNEILPENEKIVAHGKLQSEVEEFIRTTSQLVHSEEGLSCRKNHFKNARFMIMVRRNITQFLALKKVVRKYLPIPATSAASEHAGNIVTSKRRCLTEEHVKELVFLHEILQNLTTYTISNKECIYSAEEHGALLMHRVEQWRTTRTRNTTWPLPKKQRPFSRQHGRYHCCHSSIPANHGPCVHHRSHANHTACRQHTSHCNKLFLHWAYNVPYECVTGYDKALTGSFRVHSLTTCCSWSLVSRWCSVANTLNGPEPLHHATNAIGDCMGPRISIGVLQVPATLVHMKMHKLSYISVNRINRHHEVAVKRLGLVQASASLACAMRAHERTGQELKQN</sequence>
<evidence type="ECO:0000256" key="6">
    <source>
        <dbReference type="SAM" id="Phobius"/>
    </source>
</evidence>
<evidence type="ECO:0000313" key="9">
    <source>
        <dbReference type="Proteomes" id="UP001159363"/>
    </source>
</evidence>
<evidence type="ECO:0000256" key="3">
    <source>
        <dbReference type="ARBA" id="ARBA00022771"/>
    </source>
</evidence>
<accession>A0ABQ9IHI4</accession>
<keyword evidence="5" id="KW-0539">Nucleus</keyword>
<name>A0ABQ9IHI4_9NEOP</name>
<reference evidence="8 9" key="1">
    <citation type="submission" date="2023-02" db="EMBL/GenBank/DDBJ databases">
        <title>LHISI_Scaffold_Assembly.</title>
        <authorList>
            <person name="Stuart O.P."/>
            <person name="Cleave R."/>
            <person name="Magrath M.J.L."/>
            <person name="Mikheyev A.S."/>
        </authorList>
    </citation>
    <scope>NUCLEOTIDE SEQUENCE [LARGE SCALE GENOMIC DNA]</scope>
    <source>
        <strain evidence="8">Daus_M_001</strain>
        <tissue evidence="8">Leg muscle</tissue>
    </source>
</reference>
<dbReference type="PANTHER" id="PTHR46481:SF10">
    <property type="entry name" value="ZINC FINGER BED DOMAIN-CONTAINING PROTEIN 39"/>
    <property type="match status" value="1"/>
</dbReference>
<dbReference type="PANTHER" id="PTHR46481">
    <property type="entry name" value="ZINC FINGER BED DOMAIN-CONTAINING PROTEIN 4"/>
    <property type="match status" value="1"/>
</dbReference>
<evidence type="ECO:0000259" key="7">
    <source>
        <dbReference type="Pfam" id="PF05699"/>
    </source>
</evidence>
<dbReference type="Pfam" id="PF05699">
    <property type="entry name" value="Dimer_Tnp_hAT"/>
    <property type="match status" value="1"/>
</dbReference>
<keyword evidence="6" id="KW-0812">Transmembrane</keyword>
<keyword evidence="6" id="KW-0472">Membrane</keyword>
<dbReference type="InterPro" id="IPR012337">
    <property type="entry name" value="RNaseH-like_sf"/>
</dbReference>
<dbReference type="Proteomes" id="UP001159363">
    <property type="component" value="Chromosome 1"/>
</dbReference>